<evidence type="ECO:0000256" key="4">
    <source>
        <dbReference type="PROSITE-ProRule" id="PRU00335"/>
    </source>
</evidence>
<dbReference type="InterPro" id="IPR050109">
    <property type="entry name" value="HTH-type_TetR-like_transc_reg"/>
</dbReference>
<organism evidence="6 7">
    <name type="scientific">Ilumatobacter fluminis</name>
    <dbReference type="NCBI Taxonomy" id="467091"/>
    <lineage>
        <taxon>Bacteria</taxon>
        <taxon>Bacillati</taxon>
        <taxon>Actinomycetota</taxon>
        <taxon>Acidimicrobiia</taxon>
        <taxon>Acidimicrobiales</taxon>
        <taxon>Ilumatobacteraceae</taxon>
        <taxon>Ilumatobacter</taxon>
    </lineage>
</organism>
<dbReference type="PANTHER" id="PTHR30055">
    <property type="entry name" value="HTH-TYPE TRANSCRIPTIONAL REGULATOR RUTR"/>
    <property type="match status" value="1"/>
</dbReference>
<evidence type="ECO:0000256" key="2">
    <source>
        <dbReference type="ARBA" id="ARBA00023125"/>
    </source>
</evidence>
<name>A0A4R7I0V9_9ACTN</name>
<dbReference type="InterPro" id="IPR009057">
    <property type="entry name" value="Homeodomain-like_sf"/>
</dbReference>
<evidence type="ECO:0000313" key="7">
    <source>
        <dbReference type="Proteomes" id="UP000294558"/>
    </source>
</evidence>
<keyword evidence="1" id="KW-0805">Transcription regulation</keyword>
<reference evidence="6 7" key="1">
    <citation type="submission" date="2019-03" db="EMBL/GenBank/DDBJ databases">
        <title>Sequencing the genomes of 1000 actinobacteria strains.</title>
        <authorList>
            <person name="Klenk H.-P."/>
        </authorList>
    </citation>
    <scope>NUCLEOTIDE SEQUENCE [LARGE SCALE GENOMIC DNA]</scope>
    <source>
        <strain evidence="6 7">DSM 18936</strain>
    </source>
</reference>
<dbReference type="FunFam" id="1.10.10.60:FF:000141">
    <property type="entry name" value="TetR family transcriptional regulator"/>
    <property type="match status" value="1"/>
</dbReference>
<dbReference type="EMBL" id="SOAU01000001">
    <property type="protein sequence ID" value="TDT16083.1"/>
    <property type="molecule type" value="Genomic_DNA"/>
</dbReference>
<dbReference type="InterPro" id="IPR041490">
    <property type="entry name" value="KstR2_TetR_C"/>
</dbReference>
<feature type="domain" description="HTH tetR-type" evidence="5">
    <location>
        <begin position="14"/>
        <end position="74"/>
    </location>
</feature>
<dbReference type="PRINTS" id="PR00455">
    <property type="entry name" value="HTHTETR"/>
</dbReference>
<dbReference type="InterPro" id="IPR023772">
    <property type="entry name" value="DNA-bd_HTH_TetR-type_CS"/>
</dbReference>
<dbReference type="SUPFAM" id="SSF46689">
    <property type="entry name" value="Homeodomain-like"/>
    <property type="match status" value="1"/>
</dbReference>
<evidence type="ECO:0000256" key="3">
    <source>
        <dbReference type="ARBA" id="ARBA00023163"/>
    </source>
</evidence>
<dbReference type="GO" id="GO:0045892">
    <property type="term" value="P:negative regulation of DNA-templated transcription"/>
    <property type="evidence" value="ECO:0007669"/>
    <property type="project" value="UniProtKB-ARBA"/>
</dbReference>
<dbReference type="Pfam" id="PF00440">
    <property type="entry name" value="TetR_N"/>
    <property type="match status" value="1"/>
</dbReference>
<dbReference type="Pfam" id="PF17932">
    <property type="entry name" value="TetR_C_24"/>
    <property type="match status" value="1"/>
</dbReference>
<protein>
    <submittedName>
        <fullName evidence="6">TetR family transcriptional regulator</fullName>
    </submittedName>
</protein>
<proteinExistence type="predicted"/>
<dbReference type="Proteomes" id="UP000294558">
    <property type="component" value="Unassembled WGS sequence"/>
</dbReference>
<dbReference type="GO" id="GO:0000976">
    <property type="term" value="F:transcription cis-regulatory region binding"/>
    <property type="evidence" value="ECO:0007669"/>
    <property type="project" value="TreeGrafter"/>
</dbReference>
<dbReference type="AlphaFoldDB" id="A0A4R7I0V9"/>
<comment type="caution">
    <text evidence="6">The sequence shown here is derived from an EMBL/GenBank/DDBJ whole genome shotgun (WGS) entry which is preliminary data.</text>
</comment>
<evidence type="ECO:0000256" key="1">
    <source>
        <dbReference type="ARBA" id="ARBA00023015"/>
    </source>
</evidence>
<dbReference type="InterPro" id="IPR001647">
    <property type="entry name" value="HTH_TetR"/>
</dbReference>
<accession>A0A4R7I0V9</accession>
<dbReference type="RefSeq" id="WP_133868484.1">
    <property type="nucleotide sequence ID" value="NZ_SOAU01000001.1"/>
</dbReference>
<dbReference type="Gene3D" id="1.10.357.10">
    <property type="entry name" value="Tetracycline Repressor, domain 2"/>
    <property type="match status" value="1"/>
</dbReference>
<dbReference type="PROSITE" id="PS50977">
    <property type="entry name" value="HTH_TETR_2"/>
    <property type="match status" value="1"/>
</dbReference>
<keyword evidence="3" id="KW-0804">Transcription</keyword>
<dbReference type="OrthoDB" id="9179041at2"/>
<evidence type="ECO:0000259" key="5">
    <source>
        <dbReference type="PROSITE" id="PS50977"/>
    </source>
</evidence>
<dbReference type="Gene3D" id="1.10.10.60">
    <property type="entry name" value="Homeodomain-like"/>
    <property type="match status" value="1"/>
</dbReference>
<keyword evidence="2 4" id="KW-0238">DNA-binding</keyword>
<keyword evidence="7" id="KW-1185">Reference proteome</keyword>
<feature type="DNA-binding region" description="H-T-H motif" evidence="4">
    <location>
        <begin position="37"/>
        <end position="56"/>
    </location>
</feature>
<gene>
    <name evidence="6" type="ORF">BDK89_1665</name>
</gene>
<dbReference type="PANTHER" id="PTHR30055:SF237">
    <property type="entry name" value="TRANSCRIPTIONAL REPRESSOR MCE3R"/>
    <property type="match status" value="1"/>
</dbReference>
<evidence type="ECO:0000313" key="6">
    <source>
        <dbReference type="EMBL" id="TDT16083.1"/>
    </source>
</evidence>
<dbReference type="PROSITE" id="PS01081">
    <property type="entry name" value="HTH_TETR_1"/>
    <property type="match status" value="1"/>
</dbReference>
<sequence>MTATGPAPTGRGASTRRRELIAIAADLFAEHGFANVTVDDIGRAAGVSGPALYHHFDGKEALLGEMLVDISEYLLEGGRAVASEGTDVVERLIRFHAEFAVDQPSLITVHFRDLVHARPDDEARVRSIQHDYVEVWRTALHERDPSLDPATTLAAVHAAFGLINSTPHSGRLPREAMLDLLSEMATAALFATTRH</sequence>
<dbReference type="GO" id="GO:0003700">
    <property type="term" value="F:DNA-binding transcription factor activity"/>
    <property type="evidence" value="ECO:0007669"/>
    <property type="project" value="TreeGrafter"/>
</dbReference>